<evidence type="ECO:0000313" key="1">
    <source>
        <dbReference type="EMBL" id="MVM30398.1"/>
    </source>
</evidence>
<dbReference type="InterPro" id="IPR041408">
    <property type="entry name" value="Hcp_Tssd"/>
</dbReference>
<comment type="caution">
    <text evidence="1">The sequence shown here is derived from an EMBL/GenBank/DDBJ whole genome shotgun (WGS) entry which is preliminary data.</text>
</comment>
<accession>A0A7K1S9R7</accession>
<protein>
    <recommendedName>
        <fullName evidence="3">Phage tail protein</fullName>
    </recommendedName>
</protein>
<proteinExistence type="predicted"/>
<name>A0A7K1S9R7_9BACT</name>
<dbReference type="Proteomes" id="UP000436006">
    <property type="component" value="Unassembled WGS sequence"/>
</dbReference>
<keyword evidence="2" id="KW-1185">Reference proteome</keyword>
<reference evidence="1 2" key="1">
    <citation type="submission" date="2019-12" db="EMBL/GenBank/DDBJ databases">
        <title>Spirosoma sp. HMF4905 genome sequencing and assembly.</title>
        <authorList>
            <person name="Kang H."/>
            <person name="Cha I."/>
            <person name="Kim H."/>
            <person name="Joh K."/>
        </authorList>
    </citation>
    <scope>NUCLEOTIDE SEQUENCE [LARGE SCALE GENOMIC DNA]</scope>
    <source>
        <strain evidence="1 2">HMF4905</strain>
    </source>
</reference>
<dbReference type="GO" id="GO:0033104">
    <property type="term" value="C:type VI protein secretion system complex"/>
    <property type="evidence" value="ECO:0007669"/>
    <property type="project" value="InterPro"/>
</dbReference>
<sequence>MYVVTLKIDDMEYILNRVNFYVARKSDKNGRPISESAWTVNINMDTTDESLFTEWMVDQNKKKDVSLKFYEGGDTKKEWQFAKAYCVGFQENFVADAGVMETQLVISGTTVDNGNATINNNWTT</sequence>
<evidence type="ECO:0008006" key="3">
    <source>
        <dbReference type="Google" id="ProtNLM"/>
    </source>
</evidence>
<dbReference type="AlphaFoldDB" id="A0A7K1S9R7"/>
<organism evidence="1 2">
    <name type="scientific">Spirosoma arboris</name>
    <dbReference type="NCBI Taxonomy" id="2682092"/>
    <lineage>
        <taxon>Bacteria</taxon>
        <taxon>Pseudomonadati</taxon>
        <taxon>Bacteroidota</taxon>
        <taxon>Cytophagia</taxon>
        <taxon>Cytophagales</taxon>
        <taxon>Cytophagaceae</taxon>
        <taxon>Spirosoma</taxon>
    </lineage>
</organism>
<dbReference type="Pfam" id="PF17642">
    <property type="entry name" value="TssD"/>
    <property type="match status" value="1"/>
</dbReference>
<evidence type="ECO:0000313" key="2">
    <source>
        <dbReference type="Proteomes" id="UP000436006"/>
    </source>
</evidence>
<gene>
    <name evidence="1" type="ORF">GO755_10165</name>
</gene>
<dbReference type="EMBL" id="WPIN01000003">
    <property type="protein sequence ID" value="MVM30398.1"/>
    <property type="molecule type" value="Genomic_DNA"/>
</dbReference>
<dbReference type="RefSeq" id="WP_157584627.1">
    <property type="nucleotide sequence ID" value="NZ_WPIN01000003.1"/>
</dbReference>